<evidence type="ECO:0000313" key="10">
    <source>
        <dbReference type="Proteomes" id="UP001565368"/>
    </source>
</evidence>
<evidence type="ECO:0000256" key="6">
    <source>
        <dbReference type="SAM" id="MobiDB-lite"/>
    </source>
</evidence>
<feature type="transmembrane region" description="Helical" evidence="7">
    <location>
        <begin position="185"/>
        <end position="204"/>
    </location>
</feature>
<feature type="transmembrane region" description="Helical" evidence="7">
    <location>
        <begin position="529"/>
        <end position="549"/>
    </location>
</feature>
<keyword evidence="3 7" id="KW-0812">Transmembrane</keyword>
<dbReference type="RefSeq" id="XP_069205709.1">
    <property type="nucleotide sequence ID" value="XM_069355868.1"/>
</dbReference>
<dbReference type="Proteomes" id="UP001565368">
    <property type="component" value="Unassembled WGS sequence"/>
</dbReference>
<keyword evidence="5 7" id="KW-0472">Membrane</keyword>
<dbReference type="EMBL" id="JBBXJM010000006">
    <property type="protein sequence ID" value="KAL1405765.1"/>
    <property type="molecule type" value="Genomic_DNA"/>
</dbReference>
<feature type="transmembrane region" description="Helical" evidence="7">
    <location>
        <begin position="127"/>
        <end position="153"/>
    </location>
</feature>
<dbReference type="SUPFAM" id="SSF103473">
    <property type="entry name" value="MFS general substrate transporter"/>
    <property type="match status" value="1"/>
</dbReference>
<keyword evidence="2" id="KW-0813">Transport</keyword>
<keyword evidence="4 7" id="KW-1133">Transmembrane helix</keyword>
<evidence type="ECO:0000256" key="3">
    <source>
        <dbReference type="ARBA" id="ARBA00022692"/>
    </source>
</evidence>
<evidence type="ECO:0000256" key="4">
    <source>
        <dbReference type="ARBA" id="ARBA00022989"/>
    </source>
</evidence>
<reference evidence="9 10" key="1">
    <citation type="submission" date="2023-08" db="EMBL/GenBank/DDBJ databases">
        <title>Annotated Genome Sequence of Vanrija albida AlHP1.</title>
        <authorList>
            <person name="Herzog R."/>
        </authorList>
    </citation>
    <scope>NUCLEOTIDE SEQUENCE [LARGE SCALE GENOMIC DNA]</scope>
    <source>
        <strain evidence="9 10">AlHP1</strain>
    </source>
</reference>
<evidence type="ECO:0000256" key="5">
    <source>
        <dbReference type="ARBA" id="ARBA00023136"/>
    </source>
</evidence>
<feature type="domain" description="Major facilitator superfamily (MFS) profile" evidence="8">
    <location>
        <begin position="59"/>
        <end position="554"/>
    </location>
</feature>
<feature type="transmembrane region" description="Helical" evidence="7">
    <location>
        <begin position="456"/>
        <end position="476"/>
    </location>
</feature>
<feature type="region of interest" description="Disordered" evidence="6">
    <location>
        <begin position="28"/>
        <end position="48"/>
    </location>
</feature>
<dbReference type="PANTHER" id="PTHR23501:SF191">
    <property type="entry name" value="VACUOLAR BASIC AMINO ACID TRANSPORTER 4"/>
    <property type="match status" value="1"/>
</dbReference>
<feature type="transmembrane region" description="Helical" evidence="7">
    <location>
        <begin position="282"/>
        <end position="304"/>
    </location>
</feature>
<evidence type="ECO:0000259" key="8">
    <source>
        <dbReference type="PROSITE" id="PS50850"/>
    </source>
</evidence>
<sequence>MSALVIAQARVDEHARLLRGGEGYGAADVARSDAGSDTAEEEDDDKPHVPLKYGMSTARLVIVCLGIWSSNFAFAVQGTAIPTLAPSISSHFQHAELAAYLGSVFGLANTAGIPVYGVLIDTLGRRFAMLVACALFGAGTVACALAPGMYALIAARGVAGLGGGGLLAVSAVICTDLVELRERGFYQGIMMTIFGIGSTLGGPLSGYLADHYGWQWSFWVQVPIIAWCAAIVALFLPEPPTPPTHKSAWRGLLSLDWAGTALLLGAISALILALSLHTSYFYAWADVRVAGLLAASAVGLGAFVRVEGRAARPIVPLSLFRSRQLVALWVSSALISSVNLGFQFQIPTFFAVLADAPAAEAGLVVSICSGIGLSTGTLLAGYHIRRGGGYTTLGQAAVAVLIVAPLVAAKWTPSWPWWAFYATAAPASWGYATFLCVSLIALISSVDRHTMPKATALLYTVRSLGATLGVSLGGSVQVGALVSGLEARFAGQPGAEAIISAVVHSKEAIKDLPAGQRALALDAYADSISVVWVACAGAAALTLVAALFIRQNDIHGVAKRPGDEDEE</sequence>
<evidence type="ECO:0000256" key="7">
    <source>
        <dbReference type="SAM" id="Phobius"/>
    </source>
</evidence>
<dbReference type="GeneID" id="95988481"/>
<dbReference type="InterPro" id="IPR011701">
    <property type="entry name" value="MFS"/>
</dbReference>
<evidence type="ECO:0000256" key="2">
    <source>
        <dbReference type="ARBA" id="ARBA00022448"/>
    </source>
</evidence>
<dbReference type="Gene3D" id="1.20.1250.20">
    <property type="entry name" value="MFS general substrate transporter like domains"/>
    <property type="match status" value="1"/>
</dbReference>
<dbReference type="Pfam" id="PF07690">
    <property type="entry name" value="MFS_1"/>
    <property type="match status" value="1"/>
</dbReference>
<feature type="transmembrane region" description="Helical" evidence="7">
    <location>
        <begin position="97"/>
        <end position="120"/>
    </location>
</feature>
<gene>
    <name evidence="9" type="ORF">Q8F55_007438</name>
</gene>
<feature type="transmembrane region" description="Helical" evidence="7">
    <location>
        <begin position="60"/>
        <end position="85"/>
    </location>
</feature>
<dbReference type="InterPro" id="IPR036259">
    <property type="entry name" value="MFS_trans_sf"/>
</dbReference>
<name>A0ABR3PTI1_9TREE</name>
<organism evidence="9 10">
    <name type="scientific">Vanrija albida</name>
    <dbReference type="NCBI Taxonomy" id="181172"/>
    <lineage>
        <taxon>Eukaryota</taxon>
        <taxon>Fungi</taxon>
        <taxon>Dikarya</taxon>
        <taxon>Basidiomycota</taxon>
        <taxon>Agaricomycotina</taxon>
        <taxon>Tremellomycetes</taxon>
        <taxon>Trichosporonales</taxon>
        <taxon>Trichosporonaceae</taxon>
        <taxon>Vanrija</taxon>
    </lineage>
</organism>
<comment type="subcellular location">
    <subcellularLocation>
        <location evidence="1">Endomembrane system</location>
        <topology evidence="1">Multi-pass membrane protein</topology>
    </subcellularLocation>
</comment>
<comment type="caution">
    <text evidence="9">The sequence shown here is derived from an EMBL/GenBank/DDBJ whole genome shotgun (WGS) entry which is preliminary data.</text>
</comment>
<accession>A0ABR3PTI1</accession>
<evidence type="ECO:0000256" key="1">
    <source>
        <dbReference type="ARBA" id="ARBA00004127"/>
    </source>
</evidence>
<feature type="transmembrane region" description="Helical" evidence="7">
    <location>
        <begin position="257"/>
        <end position="276"/>
    </location>
</feature>
<feature type="transmembrane region" description="Helical" evidence="7">
    <location>
        <begin position="216"/>
        <end position="236"/>
    </location>
</feature>
<dbReference type="PROSITE" id="PS50850">
    <property type="entry name" value="MFS"/>
    <property type="match status" value="1"/>
</dbReference>
<protein>
    <recommendedName>
        <fullName evidence="8">Major facilitator superfamily (MFS) profile domain-containing protein</fullName>
    </recommendedName>
</protein>
<feature type="transmembrane region" description="Helical" evidence="7">
    <location>
        <begin position="325"/>
        <end position="346"/>
    </location>
</feature>
<dbReference type="InterPro" id="IPR020846">
    <property type="entry name" value="MFS_dom"/>
</dbReference>
<keyword evidence="10" id="KW-1185">Reference proteome</keyword>
<feature type="transmembrane region" description="Helical" evidence="7">
    <location>
        <begin position="418"/>
        <end position="444"/>
    </location>
</feature>
<dbReference type="PANTHER" id="PTHR23501">
    <property type="entry name" value="MAJOR FACILITATOR SUPERFAMILY"/>
    <property type="match status" value="1"/>
</dbReference>
<evidence type="ECO:0000313" key="9">
    <source>
        <dbReference type="EMBL" id="KAL1405765.1"/>
    </source>
</evidence>
<proteinExistence type="predicted"/>
<feature type="transmembrane region" description="Helical" evidence="7">
    <location>
        <begin position="159"/>
        <end position="178"/>
    </location>
</feature>
<feature type="transmembrane region" description="Helical" evidence="7">
    <location>
        <begin position="358"/>
        <end position="381"/>
    </location>
</feature>
<feature type="transmembrane region" description="Helical" evidence="7">
    <location>
        <begin position="393"/>
        <end position="412"/>
    </location>
</feature>